<dbReference type="EMBL" id="BSPB01000061">
    <property type="protein sequence ID" value="GLS16512.1"/>
    <property type="molecule type" value="Genomic_DNA"/>
</dbReference>
<dbReference type="RefSeq" id="WP_234266947.1">
    <property type="nucleotide sequence ID" value="NZ_BSPB01000061.1"/>
</dbReference>
<feature type="transmembrane region" description="Helical" evidence="1">
    <location>
        <begin position="500"/>
        <end position="521"/>
    </location>
</feature>
<keyword evidence="3" id="KW-1185">Reference proteome</keyword>
<feature type="transmembrane region" description="Helical" evidence="1">
    <location>
        <begin position="158"/>
        <end position="179"/>
    </location>
</feature>
<feature type="transmembrane region" description="Helical" evidence="1">
    <location>
        <begin position="12"/>
        <end position="36"/>
    </location>
</feature>
<gene>
    <name evidence="2" type="ORF">GCM10007935_39530</name>
</gene>
<feature type="transmembrane region" description="Helical" evidence="1">
    <location>
        <begin position="438"/>
        <end position="457"/>
    </location>
</feature>
<accession>A0ABQ6CE39</accession>
<organism evidence="2 3">
    <name type="scientific">Hydrogenophaga electricum</name>
    <dbReference type="NCBI Taxonomy" id="1230953"/>
    <lineage>
        <taxon>Bacteria</taxon>
        <taxon>Pseudomonadati</taxon>
        <taxon>Pseudomonadota</taxon>
        <taxon>Betaproteobacteria</taxon>
        <taxon>Burkholderiales</taxon>
        <taxon>Comamonadaceae</taxon>
        <taxon>Hydrogenophaga</taxon>
    </lineage>
</organism>
<name>A0ABQ6CE39_9BURK</name>
<dbReference type="Pfam" id="PF03929">
    <property type="entry name" value="PepSY_TM"/>
    <property type="match status" value="1"/>
</dbReference>
<feature type="transmembrane region" description="Helical" evidence="1">
    <location>
        <begin position="404"/>
        <end position="426"/>
    </location>
</feature>
<dbReference type="Proteomes" id="UP001156903">
    <property type="component" value="Unassembled WGS sequence"/>
</dbReference>
<protein>
    <submittedName>
        <fullName evidence="2">Membrane protein</fullName>
    </submittedName>
</protein>
<keyword evidence="1" id="KW-1133">Transmembrane helix</keyword>
<dbReference type="InterPro" id="IPR005625">
    <property type="entry name" value="PepSY-ass_TM"/>
</dbReference>
<feature type="transmembrane region" description="Helical" evidence="1">
    <location>
        <begin position="200"/>
        <end position="228"/>
    </location>
</feature>
<sequence length="548" mass="60366">MHSSLRQSMAWLHTWSGVIVGWVLFFVFVTGTAGYFQYEITRWMQPERPLVQKTPSDAVATERMLGLALDRLEQVAPGAANWRITLPHESLAPRGWQDFSIRWEEVPPEGHDFGATGSEQLDPVSGDLAAAGPEPRDTAGGHGLYRMHYALHYVPYTWGYYIVGVCTMLMLLAIVSGVITHKKIFKDFFTFRPGKGQRSWLDAHNAVSVMALPFFLMITYSGLVFFLFTYMPAGRDVLYGSDPQSEEAFYDELFDRNKVKLAITRPAAKLAPLVAKAEGEWGAGSVRSVEVAAFEGQPETVTVHRVYGGSLDFWNAPHMRFDAQTGEALPPEPRTGGEAGLTQSVLFNLHEGLFAGVWGRWVYFVAGLLGCAMIGTGLVLWTVKRRKHHLASGREGAEDLGVRLVETLNVATIAGLPLAVAAYFWANRLLPIDLADRGAWEFHSLFAVWLGALFYALSRPLARAWVELLWGSCAAYALVPVLNALTTDKHLGKTLPAGDWVLAGFDLTMWGMAALLAMMAVKVQRRLTVPARPQPVPMAGTALEEGAA</sequence>
<feature type="transmembrane region" description="Helical" evidence="1">
    <location>
        <begin position="361"/>
        <end position="383"/>
    </location>
</feature>
<evidence type="ECO:0000256" key="1">
    <source>
        <dbReference type="SAM" id="Phobius"/>
    </source>
</evidence>
<comment type="caution">
    <text evidence="2">The sequence shown here is derived from an EMBL/GenBank/DDBJ whole genome shotgun (WGS) entry which is preliminary data.</text>
</comment>
<feature type="transmembrane region" description="Helical" evidence="1">
    <location>
        <begin position="464"/>
        <end position="485"/>
    </location>
</feature>
<keyword evidence="1" id="KW-0472">Membrane</keyword>
<dbReference type="PANTHER" id="PTHR34219:SF4">
    <property type="entry name" value="PEPSY DOMAIN-CONTAINING PROTEIN"/>
    <property type="match status" value="1"/>
</dbReference>
<proteinExistence type="predicted"/>
<reference evidence="3" key="1">
    <citation type="journal article" date="2019" name="Int. J. Syst. Evol. Microbiol.">
        <title>The Global Catalogue of Microorganisms (GCM) 10K type strain sequencing project: providing services to taxonomists for standard genome sequencing and annotation.</title>
        <authorList>
            <consortium name="The Broad Institute Genomics Platform"/>
            <consortium name="The Broad Institute Genome Sequencing Center for Infectious Disease"/>
            <person name="Wu L."/>
            <person name="Ma J."/>
        </authorList>
    </citation>
    <scope>NUCLEOTIDE SEQUENCE [LARGE SCALE GENOMIC DNA]</scope>
    <source>
        <strain evidence="3">NBRC 109341</strain>
    </source>
</reference>
<evidence type="ECO:0000313" key="3">
    <source>
        <dbReference type="Proteomes" id="UP001156903"/>
    </source>
</evidence>
<dbReference type="PANTHER" id="PTHR34219">
    <property type="entry name" value="IRON-REGULATED INNER MEMBRANE PROTEIN-RELATED"/>
    <property type="match status" value="1"/>
</dbReference>
<evidence type="ECO:0000313" key="2">
    <source>
        <dbReference type="EMBL" id="GLS16512.1"/>
    </source>
</evidence>
<keyword evidence="1" id="KW-0812">Transmembrane</keyword>